<dbReference type="AlphaFoldDB" id="A0A5D3FWT3"/>
<comment type="caution">
    <text evidence="1">The sequence shown here is derived from an EMBL/GenBank/DDBJ whole genome shotgun (WGS) entry which is preliminary data.</text>
</comment>
<organism evidence="1 2">
    <name type="scientific">Bacteroides pyogenes</name>
    <dbReference type="NCBI Taxonomy" id="310300"/>
    <lineage>
        <taxon>Bacteria</taxon>
        <taxon>Pseudomonadati</taxon>
        <taxon>Bacteroidota</taxon>
        <taxon>Bacteroidia</taxon>
        <taxon>Bacteroidales</taxon>
        <taxon>Bacteroidaceae</taxon>
        <taxon>Bacteroides</taxon>
    </lineage>
</organism>
<evidence type="ECO:0000313" key="2">
    <source>
        <dbReference type="Proteomes" id="UP000324383"/>
    </source>
</evidence>
<name>A0A5D3FWT3_9BACE</name>
<keyword evidence="2" id="KW-1185">Reference proteome</keyword>
<dbReference type="RefSeq" id="WP_148730394.1">
    <property type="nucleotide sequence ID" value="NZ_VKLW01000011.1"/>
</dbReference>
<dbReference type="Proteomes" id="UP000324383">
    <property type="component" value="Unassembled WGS sequence"/>
</dbReference>
<proteinExistence type="predicted"/>
<protein>
    <submittedName>
        <fullName evidence="1">Uncharacterized protein</fullName>
    </submittedName>
</protein>
<sequence length="198" mass="22589">MKHSITLFTDKAQELLRQVSCIADQMEKSSSGLTETLRKWLSETEEFLKQYNCAEQATFAAIRASVVAIGDRGPTDKGDSLSDRRKRRKQLFAQYINEGVECLYRVYMRENIKVEEARKLITQVILVALQNGHLHSLPPDGPMTMPQLTTFYSTLYADNELRKGIHQALALVSYPDILRLTDETLSRILYAEPRPHDG</sequence>
<evidence type="ECO:0000313" key="1">
    <source>
        <dbReference type="EMBL" id="TYK33926.1"/>
    </source>
</evidence>
<dbReference type="EMBL" id="VKLW01000011">
    <property type="protein sequence ID" value="TYK33926.1"/>
    <property type="molecule type" value="Genomic_DNA"/>
</dbReference>
<reference evidence="1 2" key="1">
    <citation type="submission" date="2019-07" db="EMBL/GenBank/DDBJ databases">
        <title>Draft Genome Sequences of Bacteroides pyogenes Strains Isolated from the Uterus Holstein Dairy Cows with Metritis.</title>
        <authorList>
            <person name="Cunha F."/>
            <person name="Galvao K.N."/>
            <person name="Jeon S.J."/>
            <person name="Jeong K.C."/>
        </authorList>
    </citation>
    <scope>NUCLEOTIDE SEQUENCE [LARGE SCALE GENOMIC DNA]</scope>
    <source>
        <strain evidence="1 2">KG-31</strain>
    </source>
</reference>
<accession>A0A5D3FWT3</accession>
<gene>
    <name evidence="1" type="ORF">FNJ60_06280</name>
</gene>